<keyword evidence="1" id="KW-0812">Transmembrane</keyword>
<dbReference type="Proteomes" id="UP000236630">
    <property type="component" value="Unassembled WGS sequence"/>
</dbReference>
<evidence type="ECO:0000256" key="1">
    <source>
        <dbReference type="SAM" id="Phobius"/>
    </source>
</evidence>
<feature type="transmembrane region" description="Helical" evidence="1">
    <location>
        <begin position="138"/>
        <end position="160"/>
    </location>
</feature>
<proteinExistence type="predicted"/>
<name>A0A2H5QN44_CITUN</name>
<dbReference type="PANTHER" id="PTHR33825:SF14">
    <property type="entry name" value="CHITINASE-LIKE PROTEIN"/>
    <property type="match status" value="1"/>
</dbReference>
<comment type="caution">
    <text evidence="2">The sequence shown here is derived from an EMBL/GenBank/DDBJ whole genome shotgun (WGS) entry which is preliminary data.</text>
</comment>
<dbReference type="PANTHER" id="PTHR33825">
    <property type="entry name" value="CHITINASE-LIKE PROTEIN"/>
    <property type="match status" value="1"/>
</dbReference>
<gene>
    <name evidence="2" type="ORF">CUMW_245480</name>
</gene>
<keyword evidence="1" id="KW-1133">Transmembrane helix</keyword>
<feature type="transmembrane region" description="Helical" evidence="1">
    <location>
        <begin position="110"/>
        <end position="126"/>
    </location>
</feature>
<reference evidence="2 3" key="1">
    <citation type="journal article" date="2017" name="Front. Genet.">
        <title>Draft sequencing of the heterozygous diploid genome of Satsuma (Citrus unshiu Marc.) using a hybrid assembly approach.</title>
        <authorList>
            <person name="Shimizu T."/>
            <person name="Tanizawa Y."/>
            <person name="Mochizuki T."/>
            <person name="Nagasaki H."/>
            <person name="Yoshioka T."/>
            <person name="Toyoda A."/>
            <person name="Fujiyama A."/>
            <person name="Kaminuma E."/>
            <person name="Nakamura Y."/>
        </authorList>
    </citation>
    <scope>NUCLEOTIDE SEQUENCE [LARGE SCALE GENOMIC DNA]</scope>
    <source>
        <strain evidence="3">cv. Miyagawa wase</strain>
    </source>
</reference>
<dbReference type="STRING" id="55188.A0A2H5QN44"/>
<evidence type="ECO:0000313" key="3">
    <source>
        <dbReference type="Proteomes" id="UP000236630"/>
    </source>
</evidence>
<protein>
    <submittedName>
        <fullName evidence="2">Uncharacterized protein</fullName>
    </submittedName>
</protein>
<dbReference type="AlphaFoldDB" id="A0A2H5QN44"/>
<keyword evidence="1" id="KW-0472">Membrane</keyword>
<sequence length="226" mass="25064">MITKPNLITANPSHSLTPFLKFESRIPIYFPKPSISHSKFISLTSKKHSFLVPFCCFNPTKPHNSSELLTRVSENSVPEEGELKTDYNVQVATANVPSVLPPAKLSLSDQAFFLLAFIACTLYANLNNMEYGAWQQMFVCLQTSVAFTSLVVAAIPALYLKFQCQFNEEEEDAHKFIGTFLAMGRAATSLSKLADTAREELPSTMAAIRLSGMEISDLTLELSDLR</sequence>
<organism evidence="2 3">
    <name type="scientific">Citrus unshiu</name>
    <name type="common">Satsuma mandarin</name>
    <name type="synonym">Citrus nobilis var. unshiu</name>
    <dbReference type="NCBI Taxonomy" id="55188"/>
    <lineage>
        <taxon>Eukaryota</taxon>
        <taxon>Viridiplantae</taxon>
        <taxon>Streptophyta</taxon>
        <taxon>Embryophyta</taxon>
        <taxon>Tracheophyta</taxon>
        <taxon>Spermatophyta</taxon>
        <taxon>Magnoliopsida</taxon>
        <taxon>eudicotyledons</taxon>
        <taxon>Gunneridae</taxon>
        <taxon>Pentapetalae</taxon>
        <taxon>rosids</taxon>
        <taxon>malvids</taxon>
        <taxon>Sapindales</taxon>
        <taxon>Rutaceae</taxon>
        <taxon>Aurantioideae</taxon>
        <taxon>Citrus</taxon>
    </lineage>
</organism>
<evidence type="ECO:0000313" key="2">
    <source>
        <dbReference type="EMBL" id="GAY66029.1"/>
    </source>
</evidence>
<keyword evidence="3" id="KW-1185">Reference proteome</keyword>
<accession>A0A2H5QN44</accession>
<dbReference type="EMBL" id="BDQV01000534">
    <property type="protein sequence ID" value="GAY66029.1"/>
    <property type="molecule type" value="Genomic_DNA"/>
</dbReference>